<keyword evidence="11 20" id="KW-0413">Isomerase</keyword>
<comment type="caution">
    <text evidence="20">The sequence shown here is derived from an EMBL/GenBank/DDBJ whole genome shotgun (WGS) entry which is preliminary data.</text>
</comment>
<keyword evidence="9 15" id="KW-0479">Metal-binding</keyword>
<dbReference type="InterPro" id="IPR005841">
    <property type="entry name" value="Alpha-D-phosphohexomutase_SF"/>
</dbReference>
<evidence type="ECO:0000259" key="19">
    <source>
        <dbReference type="Pfam" id="PF02880"/>
    </source>
</evidence>
<evidence type="ECO:0000256" key="6">
    <source>
        <dbReference type="ARBA" id="ARBA00012728"/>
    </source>
</evidence>
<evidence type="ECO:0000256" key="13">
    <source>
        <dbReference type="ARBA" id="ARBA00041398"/>
    </source>
</evidence>
<evidence type="ECO:0000256" key="7">
    <source>
        <dbReference type="ARBA" id="ARBA00022526"/>
    </source>
</evidence>
<dbReference type="SUPFAM" id="SSF55957">
    <property type="entry name" value="Phosphoglucomutase, C-terminal domain"/>
    <property type="match status" value="1"/>
</dbReference>
<sequence>MKDNWTKVADESLVKDFYENQSTEAQQEGFETTLAFGTAGIRGKLGLGEGRLNRFTVSKVALGLAKFLQSKHTSPVAVIHYDTRHLSPEFAQIIATILASNDIKVYLSDTYRTTPDLSYAVRFLEADAGVMITASHNPKDYNGIKVYGEDGAQLSTEPSAELSDYINDLGDPLNIELPELNEQQQSNILTVPTDVRTSYFEHIKELVGDIPKSNLQVVFTSLHGTSVPVVPDILTTLNFNQFNLVEAQCKPDPNFSSVASANPEDHKAFDQSIELANQIKADLLISTDPDADRLGIAERDADGNIHYFNGNQIGALLLNYRINETAHLNNRIMIQSIVSSELAKSLARYHNVEYKEVLTGFKYIAEEIRNMSDDQNYLLGYEESYGFLAGPFVRDKDAIQIVPLIIKYASELKNEGRMLKDELEDIYQQVGHHNNKLFSHTFEGAKGKAIIDDIMTTYRNNPPRSINGLDVIAIEDYETGEKVDFQTNQTSSITLPKANVLKIYFKEGFIALRPSGTEPKIKLYVSLTHDDFDNIANKINSFIFDK</sequence>
<dbReference type="PROSITE" id="PS00710">
    <property type="entry name" value="PGM_PMM"/>
    <property type="match status" value="1"/>
</dbReference>
<evidence type="ECO:0000313" key="21">
    <source>
        <dbReference type="Proteomes" id="UP001170310"/>
    </source>
</evidence>
<protein>
    <recommendedName>
        <fullName evidence="12">Phosphoglucomutase</fullName>
        <ecNumber evidence="6">5.4.2.2</ecNumber>
    </recommendedName>
    <alternativeName>
        <fullName evidence="14">Alpha-phosphoglucomutase</fullName>
    </alternativeName>
    <alternativeName>
        <fullName evidence="13">Glucose phosphomutase</fullName>
    </alternativeName>
</protein>
<feature type="domain" description="Alpha-D-phosphohexomutase alpha/beta/alpha" evidence="17">
    <location>
        <begin position="35"/>
        <end position="167"/>
    </location>
</feature>
<feature type="domain" description="Alpha-D-phosphohexomutase C-terminal" evidence="16">
    <location>
        <begin position="497"/>
        <end position="525"/>
    </location>
</feature>
<evidence type="ECO:0000256" key="10">
    <source>
        <dbReference type="ARBA" id="ARBA00022842"/>
    </source>
</evidence>
<dbReference type="EC" id="5.4.2.2" evidence="6"/>
<feature type="domain" description="Alpha-D-phosphohexomutase alpha/beta/alpha" evidence="19">
    <location>
        <begin position="309"/>
        <end position="428"/>
    </location>
</feature>
<keyword evidence="8" id="KW-0597">Phosphoprotein</keyword>
<comment type="pathway">
    <text evidence="4">Lipid metabolism.</text>
</comment>
<dbReference type="Gene3D" id="3.40.120.10">
    <property type="entry name" value="Alpha-D-Glucose-1,6-Bisphosphate, subunit A, domain 3"/>
    <property type="match status" value="3"/>
</dbReference>
<evidence type="ECO:0000256" key="11">
    <source>
        <dbReference type="ARBA" id="ARBA00023235"/>
    </source>
</evidence>
<dbReference type="InterPro" id="IPR005846">
    <property type="entry name" value="A-D-PHexomutase_a/b/a-III"/>
</dbReference>
<dbReference type="Proteomes" id="UP001170310">
    <property type="component" value="Unassembled WGS sequence"/>
</dbReference>
<evidence type="ECO:0000256" key="8">
    <source>
        <dbReference type="ARBA" id="ARBA00022553"/>
    </source>
</evidence>
<keyword evidence="7" id="KW-0119">Carbohydrate metabolism</keyword>
<evidence type="ECO:0000259" key="18">
    <source>
        <dbReference type="Pfam" id="PF02879"/>
    </source>
</evidence>
<dbReference type="GO" id="GO:0006006">
    <property type="term" value="P:glucose metabolic process"/>
    <property type="evidence" value="ECO:0007669"/>
    <property type="project" value="UniProtKB-KW"/>
</dbReference>
<evidence type="ECO:0000256" key="9">
    <source>
        <dbReference type="ARBA" id="ARBA00022723"/>
    </source>
</evidence>
<evidence type="ECO:0000256" key="5">
    <source>
        <dbReference type="ARBA" id="ARBA00010231"/>
    </source>
</evidence>
<keyword evidence="10 15" id="KW-0460">Magnesium</keyword>
<dbReference type="InterPro" id="IPR016055">
    <property type="entry name" value="A-D-PHexomutase_a/b/a-I/II/III"/>
</dbReference>
<dbReference type="GO" id="GO:0006166">
    <property type="term" value="P:purine ribonucleoside salvage"/>
    <property type="evidence" value="ECO:0007669"/>
    <property type="project" value="TreeGrafter"/>
</dbReference>
<dbReference type="InterPro" id="IPR016066">
    <property type="entry name" value="A-D-PHexomutase_CS"/>
</dbReference>
<dbReference type="CDD" id="cd05799">
    <property type="entry name" value="PGM2"/>
    <property type="match status" value="1"/>
</dbReference>
<comment type="cofactor">
    <cofactor evidence="2">
        <name>Mg(2+)</name>
        <dbReference type="ChEBI" id="CHEBI:18420"/>
    </cofactor>
</comment>
<dbReference type="GO" id="GO:0000287">
    <property type="term" value="F:magnesium ion binding"/>
    <property type="evidence" value="ECO:0007669"/>
    <property type="project" value="InterPro"/>
</dbReference>
<comment type="catalytic activity">
    <reaction evidence="1">
        <text>alpha-D-glucose 1-phosphate = alpha-D-glucose 6-phosphate</text>
        <dbReference type="Rhea" id="RHEA:23536"/>
        <dbReference type="ChEBI" id="CHEBI:58225"/>
        <dbReference type="ChEBI" id="CHEBI:58601"/>
        <dbReference type="EC" id="5.4.2.2"/>
    </reaction>
</comment>
<evidence type="ECO:0000256" key="14">
    <source>
        <dbReference type="ARBA" id="ARBA00041467"/>
    </source>
</evidence>
<evidence type="ECO:0000256" key="15">
    <source>
        <dbReference type="RuleBase" id="RU004326"/>
    </source>
</evidence>
<dbReference type="EMBL" id="JAUOQO010000001">
    <property type="protein sequence ID" value="MDO6572662.1"/>
    <property type="molecule type" value="Genomic_DNA"/>
</dbReference>
<dbReference type="Pfam" id="PF02880">
    <property type="entry name" value="PGM_PMM_III"/>
    <property type="match status" value="1"/>
</dbReference>
<dbReference type="Pfam" id="PF02879">
    <property type="entry name" value="PGM_PMM_II"/>
    <property type="match status" value="1"/>
</dbReference>
<dbReference type="InterPro" id="IPR005843">
    <property type="entry name" value="A-D-PHexomutase_C"/>
</dbReference>
<dbReference type="GO" id="GO:0004614">
    <property type="term" value="F:phosphoglucomutase activity"/>
    <property type="evidence" value="ECO:0007669"/>
    <property type="project" value="UniProtKB-EC"/>
</dbReference>
<name>A0AAW7YLU3_9STAP</name>
<evidence type="ECO:0000256" key="1">
    <source>
        <dbReference type="ARBA" id="ARBA00000443"/>
    </source>
</evidence>
<organism evidence="20 21">
    <name type="scientific">Staphylococcus pasteuri_A</name>
    <dbReference type="NCBI Taxonomy" id="3062664"/>
    <lineage>
        <taxon>Bacteria</taxon>
        <taxon>Bacillati</taxon>
        <taxon>Bacillota</taxon>
        <taxon>Bacilli</taxon>
        <taxon>Bacillales</taxon>
        <taxon>Staphylococcaceae</taxon>
        <taxon>Staphylococcus</taxon>
    </lineage>
</organism>
<evidence type="ECO:0000256" key="2">
    <source>
        <dbReference type="ARBA" id="ARBA00001946"/>
    </source>
</evidence>
<comment type="similarity">
    <text evidence="5 15">Belongs to the phosphohexose mutase family.</text>
</comment>
<dbReference type="PANTHER" id="PTHR45745:SF1">
    <property type="entry name" value="PHOSPHOGLUCOMUTASE 2B-RELATED"/>
    <property type="match status" value="1"/>
</dbReference>
<evidence type="ECO:0000256" key="3">
    <source>
        <dbReference type="ARBA" id="ARBA00005164"/>
    </source>
</evidence>
<evidence type="ECO:0000313" key="20">
    <source>
        <dbReference type="EMBL" id="MDO6572662.1"/>
    </source>
</evidence>
<feature type="domain" description="Alpha-D-phosphohexomutase alpha/beta/alpha" evidence="18">
    <location>
        <begin position="198"/>
        <end position="300"/>
    </location>
</feature>
<gene>
    <name evidence="20" type="ORF">Q4528_00660</name>
</gene>
<proteinExistence type="inferred from homology"/>
<dbReference type="GeneID" id="72469455"/>
<keyword evidence="7" id="KW-0313">Glucose metabolism</keyword>
<dbReference type="Pfam" id="PF00408">
    <property type="entry name" value="PGM_PMM_IV"/>
    <property type="match status" value="1"/>
</dbReference>
<evidence type="ECO:0000259" key="16">
    <source>
        <dbReference type="Pfam" id="PF00408"/>
    </source>
</evidence>
<dbReference type="AlphaFoldDB" id="A0AAW7YLU3"/>
<dbReference type="Gene3D" id="3.30.310.50">
    <property type="entry name" value="Alpha-D-phosphohexomutase, C-terminal domain"/>
    <property type="match status" value="1"/>
</dbReference>
<dbReference type="SUPFAM" id="SSF53738">
    <property type="entry name" value="Phosphoglucomutase, first 3 domains"/>
    <property type="match status" value="3"/>
</dbReference>
<comment type="pathway">
    <text evidence="3">Glycolipid metabolism; diglucosyl-diacylglycerol biosynthesis.</text>
</comment>
<evidence type="ECO:0000259" key="17">
    <source>
        <dbReference type="Pfam" id="PF02878"/>
    </source>
</evidence>
<dbReference type="InterPro" id="IPR005845">
    <property type="entry name" value="A-D-PHexomutase_a/b/a-II"/>
</dbReference>
<dbReference type="InterPro" id="IPR005844">
    <property type="entry name" value="A-D-PHexomutase_a/b/a-I"/>
</dbReference>
<keyword evidence="21" id="KW-1185">Reference proteome</keyword>
<dbReference type="PRINTS" id="PR00509">
    <property type="entry name" value="PGMPMM"/>
</dbReference>
<dbReference type="InterPro" id="IPR036900">
    <property type="entry name" value="A-D-PHexomutase_C_sf"/>
</dbReference>
<dbReference type="RefSeq" id="WP_046467024.1">
    <property type="nucleotide sequence ID" value="NZ_JAUOQO010000001.1"/>
</dbReference>
<reference evidence="20" key="1">
    <citation type="submission" date="2023-07" db="EMBL/GenBank/DDBJ databases">
        <title>Genome content predicts the carbon catabolic preferences of heterotrophic bacteria.</title>
        <authorList>
            <person name="Gralka M."/>
        </authorList>
    </citation>
    <scope>NUCLEOTIDE SEQUENCE</scope>
    <source>
        <strain evidence="20">E2R20</strain>
    </source>
</reference>
<dbReference type="Pfam" id="PF02878">
    <property type="entry name" value="PGM_PMM_I"/>
    <property type="match status" value="1"/>
</dbReference>
<evidence type="ECO:0000256" key="4">
    <source>
        <dbReference type="ARBA" id="ARBA00005189"/>
    </source>
</evidence>
<dbReference type="PANTHER" id="PTHR45745">
    <property type="entry name" value="PHOSPHOMANNOMUTASE 45A"/>
    <property type="match status" value="1"/>
</dbReference>
<evidence type="ECO:0000256" key="12">
    <source>
        <dbReference type="ARBA" id="ARBA00039995"/>
    </source>
</evidence>
<dbReference type="GO" id="GO:0008973">
    <property type="term" value="F:phosphopentomutase activity"/>
    <property type="evidence" value="ECO:0007669"/>
    <property type="project" value="TreeGrafter"/>
</dbReference>
<accession>A0AAW7YLU3</accession>